<feature type="domain" description="RNA-binding protein AU-1/Ribonuclease E/G" evidence="3">
    <location>
        <begin position="161"/>
        <end position="253"/>
    </location>
</feature>
<evidence type="ECO:0000256" key="2">
    <source>
        <dbReference type="ARBA" id="ARBA00022884"/>
    </source>
</evidence>
<evidence type="ECO:0000259" key="3">
    <source>
        <dbReference type="Pfam" id="PF10150"/>
    </source>
</evidence>
<dbReference type="Pfam" id="PF10150">
    <property type="entry name" value="RNase_E_G"/>
    <property type="match status" value="1"/>
</dbReference>
<reference evidence="4 5" key="1">
    <citation type="submission" date="2019-02" db="EMBL/GenBank/DDBJ databases">
        <title>Polymorphobacter sp. isolated from the lake at the Tibet of China.</title>
        <authorList>
            <person name="Li A."/>
        </authorList>
    </citation>
    <scope>NUCLEOTIDE SEQUENCE [LARGE SCALE GENOMIC DNA]</scope>
    <source>
        <strain evidence="4 5">DJ1R-1</strain>
    </source>
</reference>
<dbReference type="OrthoDB" id="7403919at2"/>
<gene>
    <name evidence="4" type="ORF">EUV02_14600</name>
</gene>
<keyword evidence="5" id="KW-1185">Reference proteome</keyword>
<dbReference type="InterPro" id="IPR019307">
    <property type="entry name" value="RNA-bd_AU-1/RNase_E/G"/>
</dbReference>
<accession>A0A4Y9EJB7</accession>
<evidence type="ECO:0000313" key="5">
    <source>
        <dbReference type="Proteomes" id="UP000297737"/>
    </source>
</evidence>
<evidence type="ECO:0000256" key="1">
    <source>
        <dbReference type="ARBA" id="ARBA00022801"/>
    </source>
</evidence>
<organism evidence="4 5">
    <name type="scientific">Glacieibacterium arshaanense</name>
    <dbReference type="NCBI Taxonomy" id="2511025"/>
    <lineage>
        <taxon>Bacteria</taxon>
        <taxon>Pseudomonadati</taxon>
        <taxon>Pseudomonadota</taxon>
        <taxon>Alphaproteobacteria</taxon>
        <taxon>Sphingomonadales</taxon>
        <taxon>Sphingosinicellaceae</taxon>
        <taxon>Glacieibacterium</taxon>
    </lineage>
</organism>
<name>A0A4Y9EJB7_9SPHN</name>
<protein>
    <submittedName>
        <fullName evidence="4">Ribonuclease</fullName>
    </submittedName>
</protein>
<proteinExistence type="predicted"/>
<sequence>MSETALIEIGIGETRALVLDGEIVVEAHVERDDGGLRAGDLWAARLAKILVPGVRGIVLAGDAEALLEPLPPGLTEGALVRVEVVREAIPEAGRLRLAKVAARAGAIRGPGRISHGPDLVARLHARRLPVTETSGYGADRLEEAGWSETLEAATTGHKAFSHGLLTISPTPAMTVIDIDGAAALEVLALSAADAAAAAIRCFDITGSIGIDFPTVADKGVRTRIGELLDAALPKPFERTAVNGFGFVQIVRPRQRASLVELLRATPVASAALALLRAGERAVGAGDRVVTAAPPVIDWLTARADLTEELERRCGARVRLQADAALATAAGHVATIPR</sequence>
<dbReference type="Proteomes" id="UP000297737">
    <property type="component" value="Unassembled WGS sequence"/>
</dbReference>
<keyword evidence="2" id="KW-0694">RNA-binding</keyword>
<comment type="caution">
    <text evidence="4">The sequence shown here is derived from an EMBL/GenBank/DDBJ whole genome shotgun (WGS) entry which is preliminary data.</text>
</comment>
<keyword evidence="1" id="KW-0378">Hydrolase</keyword>
<dbReference type="RefSeq" id="WP_135247048.1">
    <property type="nucleotide sequence ID" value="NZ_SIHO01000004.1"/>
</dbReference>
<dbReference type="AlphaFoldDB" id="A0A4Y9EJB7"/>
<evidence type="ECO:0000313" key="4">
    <source>
        <dbReference type="EMBL" id="TFU00288.1"/>
    </source>
</evidence>
<dbReference type="EMBL" id="SIHO01000004">
    <property type="protein sequence ID" value="TFU00288.1"/>
    <property type="molecule type" value="Genomic_DNA"/>
</dbReference>